<name>A0A382Q222_9ZZZZ</name>
<gene>
    <name evidence="2" type="ORF">METZ01_LOCUS332498</name>
</gene>
<organism evidence="2">
    <name type="scientific">marine metagenome</name>
    <dbReference type="NCBI Taxonomy" id="408172"/>
    <lineage>
        <taxon>unclassified sequences</taxon>
        <taxon>metagenomes</taxon>
        <taxon>ecological metagenomes</taxon>
    </lineage>
</organism>
<feature type="domain" description="Nucleotidyl transferase" evidence="1">
    <location>
        <begin position="6"/>
        <end position="56"/>
    </location>
</feature>
<protein>
    <recommendedName>
        <fullName evidence="1">Nucleotidyl transferase domain-containing protein</fullName>
    </recommendedName>
</protein>
<dbReference type="PANTHER" id="PTHR22572">
    <property type="entry name" value="SUGAR-1-PHOSPHATE GUANYL TRANSFERASE"/>
    <property type="match status" value="1"/>
</dbReference>
<dbReference type="AlphaFoldDB" id="A0A382Q222"/>
<evidence type="ECO:0000313" key="2">
    <source>
        <dbReference type="EMBL" id="SVC79644.1"/>
    </source>
</evidence>
<dbReference type="InterPro" id="IPR050486">
    <property type="entry name" value="Mannose-1P_guanyltransferase"/>
</dbReference>
<feature type="non-terminal residue" evidence="2">
    <location>
        <position position="64"/>
    </location>
</feature>
<sequence length="64" mass="7235">MDLPEAIILCGGKGERLRPITNDIPKPLAKINNKPILHYVIEHLKKFDIRNINIASVFKSSVLK</sequence>
<dbReference type="Pfam" id="PF00483">
    <property type="entry name" value="NTP_transferase"/>
    <property type="match status" value="1"/>
</dbReference>
<dbReference type="InterPro" id="IPR029044">
    <property type="entry name" value="Nucleotide-diphossugar_trans"/>
</dbReference>
<dbReference type="InterPro" id="IPR005835">
    <property type="entry name" value="NTP_transferase_dom"/>
</dbReference>
<evidence type="ECO:0000259" key="1">
    <source>
        <dbReference type="Pfam" id="PF00483"/>
    </source>
</evidence>
<dbReference type="EMBL" id="UINC01111432">
    <property type="protein sequence ID" value="SVC79644.1"/>
    <property type="molecule type" value="Genomic_DNA"/>
</dbReference>
<reference evidence="2" key="1">
    <citation type="submission" date="2018-05" db="EMBL/GenBank/DDBJ databases">
        <authorList>
            <person name="Lanie J.A."/>
            <person name="Ng W.-L."/>
            <person name="Kazmierczak K.M."/>
            <person name="Andrzejewski T.M."/>
            <person name="Davidsen T.M."/>
            <person name="Wayne K.J."/>
            <person name="Tettelin H."/>
            <person name="Glass J.I."/>
            <person name="Rusch D."/>
            <person name="Podicherti R."/>
            <person name="Tsui H.-C.T."/>
            <person name="Winkler M.E."/>
        </authorList>
    </citation>
    <scope>NUCLEOTIDE SEQUENCE</scope>
</reference>
<dbReference type="SUPFAM" id="SSF53448">
    <property type="entry name" value="Nucleotide-diphospho-sugar transferases"/>
    <property type="match status" value="1"/>
</dbReference>
<dbReference type="Gene3D" id="3.90.550.10">
    <property type="entry name" value="Spore Coat Polysaccharide Biosynthesis Protein SpsA, Chain A"/>
    <property type="match status" value="1"/>
</dbReference>
<accession>A0A382Q222</accession>
<proteinExistence type="predicted"/>